<proteinExistence type="predicted"/>
<evidence type="ECO:0000313" key="3">
    <source>
        <dbReference type="EMBL" id="QDC25092.1"/>
    </source>
</evidence>
<dbReference type="InterPro" id="IPR001387">
    <property type="entry name" value="Cro/C1-type_HTH"/>
</dbReference>
<dbReference type="Pfam" id="PF13560">
    <property type="entry name" value="HTH_31"/>
    <property type="match status" value="1"/>
</dbReference>
<accession>A0A5B8C7F5</accession>
<dbReference type="CDD" id="cd00093">
    <property type="entry name" value="HTH_XRE"/>
    <property type="match status" value="1"/>
</dbReference>
<reference evidence="3 4" key="1">
    <citation type="submission" date="2019-05" db="EMBL/GenBank/DDBJ databases">
        <title>Georgenia *** sp. nov., and Georgenia *** sp. nov., isolated from the intestinal contents of plateau pika (Ochotona curzoniae) in the Qinghai-Tibet plateau of China.</title>
        <authorList>
            <person name="Tian Z."/>
        </authorList>
    </citation>
    <scope>NUCLEOTIDE SEQUENCE [LARGE SCALE GENOMIC DNA]</scope>
    <source>
        <strain evidence="3 4">Z443</strain>
    </source>
</reference>
<dbReference type="InterPro" id="IPR058852">
    <property type="entry name" value="HTH_77"/>
</dbReference>
<dbReference type="KEGG" id="gyu:FE374_11180"/>
<dbReference type="GO" id="GO:0003677">
    <property type="term" value="F:DNA binding"/>
    <property type="evidence" value="ECO:0007669"/>
    <property type="project" value="InterPro"/>
</dbReference>
<sequence length="782" mass="82286">MDRERSPATAGLAESFGGRLKQLREAAGLSQEELAERARISTDAVSALERGTRTRPYPSTVRALADALDLGPEDRAGLLASLPARGSPREPEPVSPRSRRRGPLPRAATPLLGRDEAVEALAALLTDPGRPLVTLTGPGGVGKSRLAAAAAAHVAARMPDGVAWVPLAPVIDESLVLPAIGQAVGVRGSDGEADVLAVLGELELLLVVDDLEHLRGAPLVVTEVLTQCPGVKVLATSRAPLRVRGETEFAVAPLRTPEPTETDPAAVLASPAAALLLDRGRAVRPGLVIHERDVPAVVQLCQRLAGLPLALELAAVGLRSLTPQELLDHLEEVLDADGPVDLPARQHSMRATLDWSYGLLTDRDRTSLRRLTVFTGGLTTAAAQAVLGTADVITSIDRLVTQSLLTAQPSPAGGTRYDLLAPVAQYARSLLTAAEDDDARLAHCRYFLDLAEHADLHRGQGQLERLRRLSEEDGNIAAAVDWAVRHDHHDLAARFTWALWRYWWLRGQVVPARRLVEEILAAELPDAERARALVAATALAEPDVGTALVRERCQAALTLARRGDDAEAESAACTRLGLLALEENDPAAAESHFRQGIDAGRRTGGDGAWFEAACLVFTSAARRHRHDDAGAVTSARTGLAAAEREGDRTLVAVALYNLAQAEHLLDDDAAARAHLETAVAISRGLGDAANLSYLLDAVAVLDSAAGAHERAAILLGAAAALRRAIGTAVYGYYAPDLAVRDAAALASRTALGPEGFEAARDDGARLGLEAAAALALVGPGAP</sequence>
<organism evidence="3 4">
    <name type="scientific">Georgenia yuyongxinii</name>
    <dbReference type="NCBI Taxonomy" id="2589797"/>
    <lineage>
        <taxon>Bacteria</taxon>
        <taxon>Bacillati</taxon>
        <taxon>Actinomycetota</taxon>
        <taxon>Actinomycetes</taxon>
        <taxon>Micrococcales</taxon>
        <taxon>Bogoriellaceae</taxon>
        <taxon>Georgenia</taxon>
    </lineage>
</organism>
<dbReference type="Gene3D" id="1.25.40.10">
    <property type="entry name" value="Tetratricopeptide repeat domain"/>
    <property type="match status" value="1"/>
</dbReference>
<dbReference type="Proteomes" id="UP000314616">
    <property type="component" value="Chromosome"/>
</dbReference>
<dbReference type="SMART" id="SM00530">
    <property type="entry name" value="HTH_XRE"/>
    <property type="match status" value="1"/>
</dbReference>
<dbReference type="SMART" id="SM00028">
    <property type="entry name" value="TPR"/>
    <property type="match status" value="2"/>
</dbReference>
<protein>
    <submittedName>
        <fullName evidence="3">Helix-turn-helix domain-containing protein</fullName>
    </submittedName>
</protein>
<dbReference type="OrthoDB" id="3691954at2"/>
<dbReference type="AlphaFoldDB" id="A0A5B8C7F5"/>
<dbReference type="Pfam" id="PF25872">
    <property type="entry name" value="HTH_77"/>
    <property type="match status" value="1"/>
</dbReference>
<feature type="region of interest" description="Disordered" evidence="1">
    <location>
        <begin position="79"/>
        <end position="109"/>
    </location>
</feature>
<dbReference type="Gene3D" id="3.40.50.300">
    <property type="entry name" value="P-loop containing nucleotide triphosphate hydrolases"/>
    <property type="match status" value="1"/>
</dbReference>
<evidence type="ECO:0000259" key="2">
    <source>
        <dbReference type="PROSITE" id="PS50943"/>
    </source>
</evidence>
<name>A0A5B8C7F5_9MICO</name>
<dbReference type="RefSeq" id="WP_139929094.1">
    <property type="nucleotide sequence ID" value="NZ_CP040915.1"/>
</dbReference>
<dbReference type="SUPFAM" id="SSF52540">
    <property type="entry name" value="P-loop containing nucleoside triphosphate hydrolases"/>
    <property type="match status" value="1"/>
</dbReference>
<evidence type="ECO:0000256" key="1">
    <source>
        <dbReference type="SAM" id="MobiDB-lite"/>
    </source>
</evidence>
<evidence type="ECO:0000313" key="4">
    <source>
        <dbReference type="Proteomes" id="UP000314616"/>
    </source>
</evidence>
<dbReference type="InterPro" id="IPR027417">
    <property type="entry name" value="P-loop_NTPase"/>
</dbReference>
<dbReference type="Gene3D" id="1.10.260.40">
    <property type="entry name" value="lambda repressor-like DNA-binding domains"/>
    <property type="match status" value="1"/>
</dbReference>
<gene>
    <name evidence="3" type="ORF">FE374_11180</name>
</gene>
<dbReference type="InterPro" id="IPR019734">
    <property type="entry name" value="TPR_rpt"/>
</dbReference>
<dbReference type="SUPFAM" id="SSF48452">
    <property type="entry name" value="TPR-like"/>
    <property type="match status" value="1"/>
</dbReference>
<dbReference type="PANTHER" id="PTHR47691:SF3">
    <property type="entry name" value="HTH-TYPE TRANSCRIPTIONAL REGULATOR RV0890C-RELATED"/>
    <property type="match status" value="1"/>
</dbReference>
<dbReference type="InterPro" id="IPR011990">
    <property type="entry name" value="TPR-like_helical_dom_sf"/>
</dbReference>
<dbReference type="PROSITE" id="PS50943">
    <property type="entry name" value="HTH_CROC1"/>
    <property type="match status" value="1"/>
</dbReference>
<dbReference type="EMBL" id="CP040915">
    <property type="protein sequence ID" value="QDC25092.1"/>
    <property type="molecule type" value="Genomic_DNA"/>
</dbReference>
<dbReference type="InterPro" id="IPR010982">
    <property type="entry name" value="Lambda_DNA-bd_dom_sf"/>
</dbReference>
<dbReference type="SUPFAM" id="SSF47413">
    <property type="entry name" value="lambda repressor-like DNA-binding domains"/>
    <property type="match status" value="1"/>
</dbReference>
<dbReference type="PANTHER" id="PTHR47691">
    <property type="entry name" value="REGULATOR-RELATED"/>
    <property type="match status" value="1"/>
</dbReference>
<feature type="domain" description="HTH cro/C1-type" evidence="2">
    <location>
        <begin position="20"/>
        <end position="75"/>
    </location>
</feature>
<dbReference type="PRINTS" id="PR00364">
    <property type="entry name" value="DISEASERSIST"/>
</dbReference>